<sequence length="312" mass="31531">MPRDQDGKLITYGSGPSGAGSIAVRYGGPGGVPGSARSARIDQDTTGVPGVGESGDAFGADVSIGDVTGDGYPDVAVGAPDEDLGARDHAGAVRLLKGSASGLTGAGAQSFTQDTSGVPGKAESGDRFGYAVRLEDMGGDGHADLAAAASGEDVFDDGSHCADGSAWVLEGSGPGLATSGAVAFSEKAFGLTYRNKSFGSVLGGWHRGRHDRPRAPARSATSLRAGGSSDRSPVRPRTRTPCEKNPAPPSGVLRFPEPAAIPSPPGTEVPVRGNGHAGELVRHAIRRGAILEPVCLHHRPPRSPLCRSGCPS</sequence>
<evidence type="ECO:0000313" key="7">
    <source>
        <dbReference type="Proteomes" id="UP001167160"/>
    </source>
</evidence>
<comment type="caution">
    <text evidence="6">The sequence shown here is derived from an EMBL/GenBank/DDBJ whole genome shotgun (WGS) entry which is preliminary data.</text>
</comment>
<evidence type="ECO:0000256" key="4">
    <source>
        <dbReference type="ARBA" id="ARBA00023180"/>
    </source>
</evidence>
<keyword evidence="1" id="KW-0732">Signal</keyword>
<dbReference type="PANTHER" id="PTHR23221">
    <property type="entry name" value="GLYCOSYLPHOSPHATIDYLINOSITOL PHOSPHOLIPASE D"/>
    <property type="match status" value="1"/>
</dbReference>
<dbReference type="RefSeq" id="WP_251418989.1">
    <property type="nucleotide sequence ID" value="NZ_JAMQGM010000057.1"/>
</dbReference>
<dbReference type="InterPro" id="IPR013517">
    <property type="entry name" value="FG-GAP"/>
</dbReference>
<dbReference type="InterPro" id="IPR013519">
    <property type="entry name" value="Int_alpha_beta-p"/>
</dbReference>
<reference evidence="6" key="1">
    <citation type="journal article" date="2023" name="Int. J. Syst. Evol. Microbiol.">
        <title>Streptomyces meridianus sp. nov. isolated from brackish water of the Tagus estuary in Alcochete, Portugal.</title>
        <authorList>
            <person name="Santos J.D.N."/>
            <person name="Klimek D."/>
            <person name="Calusinska M."/>
            <person name="Lobo Da Cunha A."/>
            <person name="Catita J."/>
            <person name="Goncalves H."/>
            <person name="Gonzalez I."/>
            <person name="Reyes F."/>
            <person name="Lage O.M."/>
        </authorList>
    </citation>
    <scope>NUCLEOTIDE SEQUENCE</scope>
    <source>
        <strain evidence="6">MTZ3.1</strain>
    </source>
</reference>
<feature type="region of interest" description="Disordered" evidence="5">
    <location>
        <begin position="28"/>
        <end position="57"/>
    </location>
</feature>
<accession>A0ABT0XCN6</accession>
<gene>
    <name evidence="6" type="ORF">M1E25_23615</name>
</gene>
<protein>
    <submittedName>
        <fullName evidence="6">FG-GAP repeat protein</fullName>
    </submittedName>
</protein>
<organism evidence="6 7">
    <name type="scientific">Streptomyces meridianus</name>
    <dbReference type="NCBI Taxonomy" id="2938945"/>
    <lineage>
        <taxon>Bacteria</taxon>
        <taxon>Bacillati</taxon>
        <taxon>Actinomycetota</taxon>
        <taxon>Actinomycetes</taxon>
        <taxon>Kitasatosporales</taxon>
        <taxon>Streptomycetaceae</taxon>
        <taxon>Streptomyces</taxon>
    </lineage>
</organism>
<dbReference type="PANTHER" id="PTHR23221:SF7">
    <property type="entry name" value="PHOSPHATIDYLINOSITOL-GLYCAN-SPECIFIC PHOSPHOLIPASE D"/>
    <property type="match status" value="1"/>
</dbReference>
<dbReference type="PROSITE" id="PS51470">
    <property type="entry name" value="FG_GAP"/>
    <property type="match status" value="1"/>
</dbReference>
<dbReference type="SMART" id="SM00191">
    <property type="entry name" value="Int_alpha"/>
    <property type="match status" value="2"/>
</dbReference>
<keyword evidence="3" id="KW-0378">Hydrolase</keyword>
<evidence type="ECO:0000256" key="1">
    <source>
        <dbReference type="ARBA" id="ARBA00022729"/>
    </source>
</evidence>
<evidence type="ECO:0000256" key="5">
    <source>
        <dbReference type="SAM" id="MobiDB-lite"/>
    </source>
</evidence>
<evidence type="ECO:0000256" key="3">
    <source>
        <dbReference type="ARBA" id="ARBA00022801"/>
    </source>
</evidence>
<evidence type="ECO:0000256" key="2">
    <source>
        <dbReference type="ARBA" id="ARBA00022737"/>
    </source>
</evidence>
<name>A0ABT0XCN6_9ACTN</name>
<dbReference type="EMBL" id="JAMQGM010000057">
    <property type="protein sequence ID" value="MCM2580287.1"/>
    <property type="molecule type" value="Genomic_DNA"/>
</dbReference>
<dbReference type="Pfam" id="PF01839">
    <property type="entry name" value="FG-GAP"/>
    <property type="match status" value="2"/>
</dbReference>
<dbReference type="Proteomes" id="UP001167160">
    <property type="component" value="Unassembled WGS sequence"/>
</dbReference>
<dbReference type="SUPFAM" id="SSF69318">
    <property type="entry name" value="Integrin alpha N-terminal domain"/>
    <property type="match status" value="1"/>
</dbReference>
<feature type="region of interest" description="Disordered" evidence="5">
    <location>
        <begin position="203"/>
        <end position="271"/>
    </location>
</feature>
<proteinExistence type="predicted"/>
<dbReference type="Gene3D" id="2.130.10.130">
    <property type="entry name" value="Integrin alpha, N-terminal"/>
    <property type="match status" value="1"/>
</dbReference>
<keyword evidence="4" id="KW-0325">Glycoprotein</keyword>
<keyword evidence="7" id="KW-1185">Reference proteome</keyword>
<evidence type="ECO:0000313" key="6">
    <source>
        <dbReference type="EMBL" id="MCM2580287.1"/>
    </source>
</evidence>
<dbReference type="InterPro" id="IPR028994">
    <property type="entry name" value="Integrin_alpha_N"/>
</dbReference>
<keyword evidence="2" id="KW-0677">Repeat</keyword>